<gene>
    <name evidence="1" type="ORF">ALEPTO_LOCUS11130</name>
</gene>
<keyword evidence="2" id="KW-1185">Reference proteome</keyword>
<name>A0A9N9EVM9_9GLOM</name>
<accession>A0A9N9EVM9</accession>
<dbReference type="EMBL" id="CAJVPS010016085">
    <property type="protein sequence ID" value="CAG8688654.1"/>
    <property type="molecule type" value="Genomic_DNA"/>
</dbReference>
<feature type="non-terminal residue" evidence="1">
    <location>
        <position position="119"/>
    </location>
</feature>
<organism evidence="1 2">
    <name type="scientific">Ambispora leptoticha</name>
    <dbReference type="NCBI Taxonomy" id="144679"/>
    <lineage>
        <taxon>Eukaryota</taxon>
        <taxon>Fungi</taxon>
        <taxon>Fungi incertae sedis</taxon>
        <taxon>Mucoromycota</taxon>
        <taxon>Glomeromycotina</taxon>
        <taxon>Glomeromycetes</taxon>
        <taxon>Archaeosporales</taxon>
        <taxon>Ambisporaceae</taxon>
        <taxon>Ambispora</taxon>
    </lineage>
</organism>
<evidence type="ECO:0000313" key="2">
    <source>
        <dbReference type="Proteomes" id="UP000789508"/>
    </source>
</evidence>
<evidence type="ECO:0000313" key="1">
    <source>
        <dbReference type="EMBL" id="CAG8688654.1"/>
    </source>
</evidence>
<protein>
    <submittedName>
        <fullName evidence="1">11188_t:CDS:1</fullName>
    </submittedName>
</protein>
<proteinExistence type="predicted"/>
<dbReference type="AlphaFoldDB" id="A0A9N9EVM9"/>
<reference evidence="1" key="1">
    <citation type="submission" date="2021-06" db="EMBL/GenBank/DDBJ databases">
        <authorList>
            <person name="Kallberg Y."/>
            <person name="Tangrot J."/>
            <person name="Rosling A."/>
        </authorList>
    </citation>
    <scope>NUCLEOTIDE SEQUENCE</scope>
    <source>
        <strain evidence="1">FL130A</strain>
    </source>
</reference>
<dbReference type="Proteomes" id="UP000789508">
    <property type="component" value="Unassembled WGS sequence"/>
</dbReference>
<sequence>KHHSQLLVENLEAIAKIHSYYLANNKSELSYYGQDHLADEIHQILKMADLYDEEEDIDLDQIMLNVNLERSNIDDDIGDETDVKNPQEDNNELDEWIVNLEQEENYDPKTVVNLFVNQE</sequence>
<comment type="caution">
    <text evidence="1">The sequence shown here is derived from an EMBL/GenBank/DDBJ whole genome shotgun (WGS) entry which is preliminary data.</text>
</comment>
<dbReference type="OrthoDB" id="2441924at2759"/>